<evidence type="ECO:0000313" key="2">
    <source>
        <dbReference type="Proteomes" id="UP000821865"/>
    </source>
</evidence>
<protein>
    <submittedName>
        <fullName evidence="1">Uncharacterized protein</fullName>
    </submittedName>
</protein>
<dbReference type="Proteomes" id="UP000821865">
    <property type="component" value="Chromosome 3"/>
</dbReference>
<organism evidence="1 2">
    <name type="scientific">Dermacentor silvarum</name>
    <name type="common">Tick</name>
    <dbReference type="NCBI Taxonomy" id="543639"/>
    <lineage>
        <taxon>Eukaryota</taxon>
        <taxon>Metazoa</taxon>
        <taxon>Ecdysozoa</taxon>
        <taxon>Arthropoda</taxon>
        <taxon>Chelicerata</taxon>
        <taxon>Arachnida</taxon>
        <taxon>Acari</taxon>
        <taxon>Parasitiformes</taxon>
        <taxon>Ixodida</taxon>
        <taxon>Ixodoidea</taxon>
        <taxon>Ixodidae</taxon>
        <taxon>Rhipicephalinae</taxon>
        <taxon>Dermacentor</taxon>
    </lineage>
</organism>
<name>A0ACB8D864_DERSI</name>
<reference evidence="1" key="1">
    <citation type="submission" date="2020-05" db="EMBL/GenBank/DDBJ databases">
        <title>Large-scale comparative analyses of tick genomes elucidate their genetic diversity and vector capacities.</title>
        <authorList>
            <person name="Jia N."/>
            <person name="Wang J."/>
            <person name="Shi W."/>
            <person name="Du L."/>
            <person name="Sun Y."/>
            <person name="Zhan W."/>
            <person name="Jiang J."/>
            <person name="Wang Q."/>
            <person name="Zhang B."/>
            <person name="Ji P."/>
            <person name="Sakyi L.B."/>
            <person name="Cui X."/>
            <person name="Yuan T."/>
            <person name="Jiang B."/>
            <person name="Yang W."/>
            <person name="Lam T.T.-Y."/>
            <person name="Chang Q."/>
            <person name="Ding S."/>
            <person name="Wang X."/>
            <person name="Zhu J."/>
            <person name="Ruan X."/>
            <person name="Zhao L."/>
            <person name="Wei J."/>
            <person name="Que T."/>
            <person name="Du C."/>
            <person name="Cheng J."/>
            <person name="Dai P."/>
            <person name="Han X."/>
            <person name="Huang E."/>
            <person name="Gao Y."/>
            <person name="Liu J."/>
            <person name="Shao H."/>
            <person name="Ye R."/>
            <person name="Li L."/>
            <person name="Wei W."/>
            <person name="Wang X."/>
            <person name="Wang C."/>
            <person name="Yang T."/>
            <person name="Huo Q."/>
            <person name="Li W."/>
            <person name="Guo W."/>
            <person name="Chen H."/>
            <person name="Zhou L."/>
            <person name="Ni X."/>
            <person name="Tian J."/>
            <person name="Zhou Y."/>
            <person name="Sheng Y."/>
            <person name="Liu T."/>
            <person name="Pan Y."/>
            <person name="Xia L."/>
            <person name="Li J."/>
            <person name="Zhao F."/>
            <person name="Cao W."/>
        </authorList>
    </citation>
    <scope>NUCLEOTIDE SEQUENCE</scope>
    <source>
        <strain evidence="1">Dsil-2018</strain>
    </source>
</reference>
<proteinExistence type="predicted"/>
<gene>
    <name evidence="1" type="ORF">HPB49_021324</name>
</gene>
<dbReference type="EMBL" id="CM023472">
    <property type="protein sequence ID" value="KAH7960579.1"/>
    <property type="molecule type" value="Genomic_DNA"/>
</dbReference>
<keyword evidence="2" id="KW-1185">Reference proteome</keyword>
<comment type="caution">
    <text evidence="1">The sequence shown here is derived from an EMBL/GenBank/DDBJ whole genome shotgun (WGS) entry which is preliminary data.</text>
</comment>
<evidence type="ECO:0000313" key="1">
    <source>
        <dbReference type="EMBL" id="KAH7960579.1"/>
    </source>
</evidence>
<accession>A0ACB8D864</accession>
<sequence>MSNGDGVNRGGGKTGAPRFVYTREERELLRNLVVRYRAVIENRKTDNTSKRAKDSAWEKLTEEYNSQPGIRRVTVVQLRKLWDNEKSKWKKKDSEEKRDFYATDNPVEPPLPAQEGAVLAGPSTVLLSANDPFETSFSPELAGPATPAQERDTTHAVPTAAESDASEAQAGIDKRLRPARGRIAAIERVLAPEGAARLKALQKDDEHAAELHSLEMRLRRQQLLQQRRRHRMDEERKQELHKIEIQLRQQQLEQQKWRNDVERQMLLLELEAKKQQLAQTKPVEQETYRVLHDGRGTLLLSADEHTKRKELSETFCGSEAYAAPEILQGICYLPKLADVWSLGVILYVMVTGLLPYESNGLLRQVRLQMTRMVRFPKVAEEELEAPSTRQAETLHGSC</sequence>